<keyword evidence="2" id="KW-0812">Transmembrane</keyword>
<keyword evidence="1" id="KW-0175">Coiled coil</keyword>
<dbReference type="Proteomes" id="UP000236311">
    <property type="component" value="Unassembled WGS sequence"/>
</dbReference>
<proteinExistence type="predicted"/>
<keyword evidence="5" id="KW-1185">Reference proteome</keyword>
<dbReference type="RefSeq" id="WP_103241574.1">
    <property type="nucleotide sequence ID" value="NZ_JANJZD010000028.1"/>
</dbReference>
<keyword evidence="2" id="KW-0472">Membrane</keyword>
<dbReference type="Gene3D" id="2.70.70.10">
    <property type="entry name" value="Glucose Permease (Domain IIA)"/>
    <property type="match status" value="1"/>
</dbReference>
<keyword evidence="2" id="KW-1133">Transmembrane helix</keyword>
<feature type="coiled-coil region" evidence="1">
    <location>
        <begin position="67"/>
        <end position="108"/>
    </location>
</feature>
<dbReference type="CDD" id="cd12797">
    <property type="entry name" value="M23_peptidase"/>
    <property type="match status" value="1"/>
</dbReference>
<dbReference type="InterPro" id="IPR016047">
    <property type="entry name" value="M23ase_b-sheet_dom"/>
</dbReference>
<dbReference type="PANTHER" id="PTHR21666">
    <property type="entry name" value="PEPTIDASE-RELATED"/>
    <property type="match status" value="1"/>
</dbReference>
<evidence type="ECO:0000259" key="3">
    <source>
        <dbReference type="Pfam" id="PF01551"/>
    </source>
</evidence>
<evidence type="ECO:0000313" key="4">
    <source>
        <dbReference type="EMBL" id="SOY31587.1"/>
    </source>
</evidence>
<feature type="transmembrane region" description="Helical" evidence="2">
    <location>
        <begin position="33"/>
        <end position="55"/>
    </location>
</feature>
<evidence type="ECO:0000256" key="2">
    <source>
        <dbReference type="SAM" id="Phobius"/>
    </source>
</evidence>
<sequence length="244" mass="27194">MGRNRHKRKNSHVVIVTSDAADGRMKQFRIRPWILQVIIIILCVIIGALIGYFSYKKDIWTAKLQQTTEQNEVIAVLEQEKADLEAQIAGLNEEIAGLNEKIQILSETVSQKVQTETALSEQLEKEYLPTRLPLSERATMEDMAEGELMCVFAAAPNSMVVATASGTVTAVNEDAEYGNNVWIEHGNGYTTIYRNQGEVKVKVGETVTQGTTLFLITEESSKLGYQMMKDGEYVNPMDMLNISG</sequence>
<feature type="domain" description="M23ase beta-sheet core" evidence="3">
    <location>
        <begin position="152"/>
        <end position="236"/>
    </location>
</feature>
<accession>A0A2K4ZM71</accession>
<protein>
    <submittedName>
        <fullName evidence="4">AmiB activator</fullName>
    </submittedName>
</protein>
<evidence type="ECO:0000256" key="1">
    <source>
        <dbReference type="SAM" id="Coils"/>
    </source>
</evidence>
<evidence type="ECO:0000313" key="5">
    <source>
        <dbReference type="Proteomes" id="UP000236311"/>
    </source>
</evidence>
<dbReference type="PANTHER" id="PTHR21666:SF291">
    <property type="entry name" value="STAGE II SPORULATION PROTEIN Q"/>
    <property type="match status" value="1"/>
</dbReference>
<reference evidence="4 5" key="1">
    <citation type="submission" date="2018-01" db="EMBL/GenBank/DDBJ databases">
        <authorList>
            <person name="Gaut B.S."/>
            <person name="Morton B.R."/>
            <person name="Clegg M.T."/>
            <person name="Duvall M.R."/>
        </authorList>
    </citation>
    <scope>NUCLEOTIDE SEQUENCE [LARGE SCALE GENOMIC DNA]</scope>
    <source>
        <strain evidence="4">GP69</strain>
    </source>
</reference>
<dbReference type="GO" id="GO:0004222">
    <property type="term" value="F:metalloendopeptidase activity"/>
    <property type="evidence" value="ECO:0007669"/>
    <property type="project" value="TreeGrafter"/>
</dbReference>
<organism evidence="4 5">
    <name type="scientific">Acetatifactor muris</name>
    <dbReference type="NCBI Taxonomy" id="879566"/>
    <lineage>
        <taxon>Bacteria</taxon>
        <taxon>Bacillati</taxon>
        <taxon>Bacillota</taxon>
        <taxon>Clostridia</taxon>
        <taxon>Lachnospirales</taxon>
        <taxon>Lachnospiraceae</taxon>
        <taxon>Acetatifactor</taxon>
    </lineage>
</organism>
<dbReference type="OrthoDB" id="9801106at2"/>
<dbReference type="EMBL" id="OFSM01000028">
    <property type="protein sequence ID" value="SOY31587.1"/>
    <property type="molecule type" value="Genomic_DNA"/>
</dbReference>
<dbReference type="InterPro" id="IPR050570">
    <property type="entry name" value="Cell_wall_metabolism_enzyme"/>
</dbReference>
<dbReference type="InterPro" id="IPR011055">
    <property type="entry name" value="Dup_hybrid_motif"/>
</dbReference>
<dbReference type="AlphaFoldDB" id="A0A2K4ZM71"/>
<dbReference type="Pfam" id="PF01551">
    <property type="entry name" value="Peptidase_M23"/>
    <property type="match status" value="1"/>
</dbReference>
<name>A0A2K4ZM71_9FIRM</name>
<dbReference type="SUPFAM" id="SSF51261">
    <property type="entry name" value="Duplicated hybrid motif"/>
    <property type="match status" value="1"/>
</dbReference>
<gene>
    <name evidence="4" type="ORF">AMURIS_04331</name>
</gene>